<name>A0ABS2QPG2_9BACI</name>
<accession>A0ABS2QPG2</accession>
<keyword evidence="3" id="KW-1185">Reference proteome</keyword>
<evidence type="ECO:0000313" key="3">
    <source>
        <dbReference type="Proteomes" id="UP000823486"/>
    </source>
</evidence>
<evidence type="ECO:0000256" key="1">
    <source>
        <dbReference type="SAM" id="MobiDB-lite"/>
    </source>
</evidence>
<comment type="caution">
    <text evidence="2">The sequence shown here is derived from an EMBL/GenBank/DDBJ whole genome shotgun (WGS) entry which is preliminary data.</text>
</comment>
<proteinExistence type="predicted"/>
<evidence type="ECO:0008006" key="4">
    <source>
        <dbReference type="Google" id="ProtNLM"/>
    </source>
</evidence>
<protein>
    <recommendedName>
        <fullName evidence="4">Bacteriocin resistance YdeI/OmpD-like protein</fullName>
    </recommendedName>
</protein>
<evidence type="ECO:0000313" key="2">
    <source>
        <dbReference type="EMBL" id="MBM7694579.1"/>
    </source>
</evidence>
<reference evidence="2 3" key="1">
    <citation type="submission" date="2021-01" db="EMBL/GenBank/DDBJ databases">
        <title>Genomic Encyclopedia of Type Strains, Phase IV (KMG-IV): sequencing the most valuable type-strain genomes for metagenomic binning, comparative biology and taxonomic classification.</title>
        <authorList>
            <person name="Goeker M."/>
        </authorList>
    </citation>
    <scope>NUCLEOTIDE SEQUENCE [LARGE SCALE GENOMIC DNA]</scope>
    <source>
        <strain evidence="2 3">DSM 105482</strain>
    </source>
</reference>
<dbReference type="RefSeq" id="WP_204547477.1">
    <property type="nucleotide sequence ID" value="NZ_JAFBFI010000028.1"/>
</dbReference>
<feature type="region of interest" description="Disordered" evidence="1">
    <location>
        <begin position="135"/>
        <end position="158"/>
    </location>
</feature>
<organism evidence="2 3">
    <name type="scientific">Peribacillus deserti</name>
    <dbReference type="NCBI Taxonomy" id="673318"/>
    <lineage>
        <taxon>Bacteria</taxon>
        <taxon>Bacillati</taxon>
        <taxon>Bacillota</taxon>
        <taxon>Bacilli</taxon>
        <taxon>Bacillales</taxon>
        <taxon>Bacillaceae</taxon>
        <taxon>Peribacillus</taxon>
    </lineage>
</organism>
<dbReference type="EMBL" id="JAFBFI010000028">
    <property type="protein sequence ID" value="MBM7694579.1"/>
    <property type="molecule type" value="Genomic_DNA"/>
</dbReference>
<sequence>MLRDILKKLQVKQGMSLLVLNSPEQYISDEDIEIMPGTMVHLRPEKGRKYTFVQMFARNTAELDLWMDEGLNSLEAGALFWVSHPKKSSKLYEDLSRDQGWDVLKKKGYEGVASIAVDDDWSAIRFRPISEDTSTARRKSVMTSTSAPVLRSADERHDPPQELLELLESDKEAKDLFEGLAPSYRQSYIDWIVSAKRQETKGKRLKETIAKLKEGYKNPYAK</sequence>
<dbReference type="Proteomes" id="UP000823486">
    <property type="component" value="Unassembled WGS sequence"/>
</dbReference>
<gene>
    <name evidence="2" type="ORF">JOC77_004043</name>
</gene>
<dbReference type="Pfam" id="PF13376">
    <property type="entry name" value="OmdA"/>
    <property type="match status" value="1"/>
</dbReference>